<reference evidence="3 4" key="1">
    <citation type="submission" date="2018-05" db="EMBL/GenBank/DDBJ databases">
        <title>Genomic Encyclopedia of Type Strains, Phase IV (KMG-IV): sequencing the most valuable type-strain genomes for metagenomic binning, comparative biology and taxonomic classification.</title>
        <authorList>
            <person name="Goeker M."/>
        </authorList>
    </citation>
    <scope>NUCLEOTIDE SEQUENCE [LARGE SCALE GENOMIC DNA]</scope>
    <source>
        <strain evidence="3 4">DSM 23606</strain>
    </source>
</reference>
<dbReference type="EMBL" id="QGTJ01000003">
    <property type="protein sequence ID" value="PWV63415.1"/>
    <property type="molecule type" value="Genomic_DNA"/>
</dbReference>
<feature type="domain" description="Helicase HerA central" evidence="2">
    <location>
        <begin position="144"/>
        <end position="443"/>
    </location>
</feature>
<dbReference type="InterPro" id="IPR008571">
    <property type="entry name" value="HerA-like"/>
</dbReference>
<keyword evidence="4" id="KW-1185">Reference proteome</keyword>
<evidence type="ECO:0000256" key="1">
    <source>
        <dbReference type="SAM" id="MobiDB-lite"/>
    </source>
</evidence>
<proteinExistence type="predicted"/>
<feature type="region of interest" description="Disordered" evidence="1">
    <location>
        <begin position="576"/>
        <end position="613"/>
    </location>
</feature>
<dbReference type="Proteomes" id="UP000246569">
    <property type="component" value="Unassembled WGS sequence"/>
</dbReference>
<dbReference type="SUPFAM" id="SSF52540">
    <property type="entry name" value="P-loop containing nucleoside triphosphate hydrolases"/>
    <property type="match status" value="1"/>
</dbReference>
<evidence type="ECO:0000313" key="4">
    <source>
        <dbReference type="Proteomes" id="UP000246569"/>
    </source>
</evidence>
<dbReference type="AlphaFoldDB" id="A0A317MX05"/>
<dbReference type="Pfam" id="PF01935">
    <property type="entry name" value="DUF87"/>
    <property type="match status" value="1"/>
</dbReference>
<accession>A0A317MX05</accession>
<organism evidence="3 4">
    <name type="scientific">Plasticicumulans acidivorans</name>
    <dbReference type="NCBI Taxonomy" id="886464"/>
    <lineage>
        <taxon>Bacteria</taxon>
        <taxon>Pseudomonadati</taxon>
        <taxon>Pseudomonadota</taxon>
        <taxon>Gammaproteobacteria</taxon>
        <taxon>Candidatus Competibacteraceae</taxon>
        <taxon>Plasticicumulans</taxon>
    </lineage>
</organism>
<feature type="compositionally biased region" description="Basic and acidic residues" evidence="1">
    <location>
        <begin position="576"/>
        <end position="585"/>
    </location>
</feature>
<comment type="caution">
    <text evidence="3">The sequence shown here is derived from an EMBL/GenBank/DDBJ whole genome shotgun (WGS) entry which is preliminary data.</text>
</comment>
<gene>
    <name evidence="3" type="ORF">C7443_103342</name>
</gene>
<dbReference type="InterPro" id="IPR002789">
    <property type="entry name" value="HerA_central"/>
</dbReference>
<dbReference type="InterPro" id="IPR027417">
    <property type="entry name" value="P-loop_NTPase"/>
</dbReference>
<dbReference type="PANTHER" id="PTHR42957:SF1">
    <property type="entry name" value="HELICASE MJ1565-RELATED"/>
    <property type="match status" value="1"/>
</dbReference>
<protein>
    <recommendedName>
        <fullName evidence="2">Helicase HerA central domain-containing protein</fullName>
    </recommendedName>
</protein>
<dbReference type="Gene3D" id="3.40.50.300">
    <property type="entry name" value="P-loop containing nucleotide triphosphate hydrolases"/>
    <property type="match status" value="2"/>
</dbReference>
<evidence type="ECO:0000259" key="2">
    <source>
        <dbReference type="Pfam" id="PF01935"/>
    </source>
</evidence>
<evidence type="ECO:0000313" key="3">
    <source>
        <dbReference type="EMBL" id="PWV63415.1"/>
    </source>
</evidence>
<dbReference type="PANTHER" id="PTHR42957">
    <property type="entry name" value="HELICASE MJ1565-RELATED"/>
    <property type="match status" value="1"/>
</dbReference>
<sequence length="639" mass="68975">MGALPMHTPPSNLAPSRLGTVENVDGSSISVKLEENTPGGLLFVNGEAYQVGQVGGFVRIPSGYVDLYGVISQVGAGAAPGPLELAPQFGNRWLRVELVGQGRRGTKFERGIAQYPSIGDTVHVVTESDLKTVYAPGDEDGYVAIGRVASAESIRAYLDLNRLVSRHSAVVGSTGAGKSNAVANLLGAVSDRNHFKSARVVLFDLHGEYGKAFGNLARVFRVGADTQAGERELHVPFWALTAEEFISMSMGSVTSTPLTLLQERLLASKKASKAGGVAHGLPDLSVTIDTPLPFSVYQLWHDLYSLHCASHSVSKNQNQSENTRAYAEEGTPPAKMVGDADKLERPRFLALKDDKSDTDKVYAGLYADMPRSHLDVLESKLRDPRMQFLFRPGRWSVAKDNSTAADLDALLTEWIGADAPISVFDLSGIPTSVVDDLVGAVLRILYDAVFWGRQKPEGGRQRPLMIVLEEAHVYLGAQSKSRAANAARRIAKEGRKYGVGLMLVSQRPAEVDPTILSQCGTVIAMRLTNDSDRSQVTSCASDNLKGLFSMLPVLRTGEALVVGEAVNMPIRAIIDRPSEGRRPDSDDPMVVVPKDPTGKRIRSGGWTEPVQNENYKPLVEAWRTQDPDAGTTAPTKPTP</sequence>
<name>A0A317MX05_9GAMM</name>
<feature type="region of interest" description="Disordered" evidence="1">
    <location>
        <begin position="315"/>
        <end position="338"/>
    </location>
</feature>